<comment type="caution">
    <text evidence="2">The sequence shown here is derived from an EMBL/GenBank/DDBJ whole genome shotgun (WGS) entry which is preliminary data.</text>
</comment>
<keyword evidence="3" id="KW-1185">Reference proteome</keyword>
<reference evidence="2 3" key="1">
    <citation type="submission" date="2019-06" db="EMBL/GenBank/DDBJ databases">
        <title>Sorghum-associated microbial communities from plants grown in Nebraska, USA.</title>
        <authorList>
            <person name="Schachtman D."/>
        </authorList>
    </citation>
    <scope>NUCLEOTIDE SEQUENCE [LARGE SCALE GENOMIC DNA]</scope>
    <source>
        <strain evidence="2 3">1225</strain>
    </source>
</reference>
<dbReference type="Gene3D" id="2.10.260.10">
    <property type="match status" value="1"/>
</dbReference>
<proteinExistence type="predicted"/>
<dbReference type="SMART" id="SM00966">
    <property type="entry name" value="SpoVT_AbrB"/>
    <property type="match status" value="1"/>
</dbReference>
<protein>
    <submittedName>
        <fullName evidence="2">Antitoxin MazE</fullName>
    </submittedName>
</protein>
<dbReference type="RefSeq" id="WP_145639491.1">
    <property type="nucleotide sequence ID" value="NZ_VIWP01000005.1"/>
</dbReference>
<evidence type="ECO:0000313" key="2">
    <source>
        <dbReference type="EMBL" id="TWF51983.1"/>
    </source>
</evidence>
<feature type="domain" description="SpoVT-AbrB" evidence="1">
    <location>
        <begin position="4"/>
        <end position="50"/>
    </location>
</feature>
<dbReference type="GO" id="GO:0003677">
    <property type="term" value="F:DNA binding"/>
    <property type="evidence" value="ECO:0007669"/>
    <property type="project" value="InterPro"/>
</dbReference>
<dbReference type="Proteomes" id="UP000320653">
    <property type="component" value="Unassembled WGS sequence"/>
</dbReference>
<dbReference type="OrthoDB" id="9795766at2"/>
<dbReference type="Pfam" id="PF04014">
    <property type="entry name" value="MazE_antitoxin"/>
    <property type="match status" value="1"/>
</dbReference>
<accession>A0A561QNN4</accession>
<dbReference type="EMBL" id="VIWP01000005">
    <property type="protein sequence ID" value="TWF51983.1"/>
    <property type="molecule type" value="Genomic_DNA"/>
</dbReference>
<dbReference type="AlphaFoldDB" id="A0A561QNN4"/>
<dbReference type="SUPFAM" id="SSF89447">
    <property type="entry name" value="AbrB/MazE/MraZ-like"/>
    <property type="match status" value="1"/>
</dbReference>
<sequence>MQVSKWGDSLAVRLPSAVVDALDLKEGDEIQIRAVDAREFEVARKPSRRELLDRLKQFRGRLPEDFVFDRDEANAR</sequence>
<dbReference type="InterPro" id="IPR037914">
    <property type="entry name" value="SpoVT-AbrB_sf"/>
</dbReference>
<name>A0A561QNN4_9HYPH</name>
<gene>
    <name evidence="2" type="ORF">FHW37_10581</name>
</gene>
<dbReference type="InterPro" id="IPR007159">
    <property type="entry name" value="SpoVT-AbrB_dom"/>
</dbReference>
<organism evidence="2 3">
    <name type="scientific">Neorhizobium alkalisoli</name>
    <dbReference type="NCBI Taxonomy" id="528178"/>
    <lineage>
        <taxon>Bacteria</taxon>
        <taxon>Pseudomonadati</taxon>
        <taxon>Pseudomonadota</taxon>
        <taxon>Alphaproteobacteria</taxon>
        <taxon>Hyphomicrobiales</taxon>
        <taxon>Rhizobiaceae</taxon>
        <taxon>Rhizobium/Agrobacterium group</taxon>
        <taxon>Neorhizobium</taxon>
    </lineage>
</organism>
<evidence type="ECO:0000259" key="1">
    <source>
        <dbReference type="SMART" id="SM00966"/>
    </source>
</evidence>
<evidence type="ECO:0000313" key="3">
    <source>
        <dbReference type="Proteomes" id="UP000320653"/>
    </source>
</evidence>